<dbReference type="InterPro" id="IPR016155">
    <property type="entry name" value="Mopterin_synth/thiamin_S_b"/>
</dbReference>
<dbReference type="STRING" id="33528.ENSGAFP00000029609"/>
<proteinExistence type="predicted"/>
<dbReference type="SUPFAM" id="SSF54285">
    <property type="entry name" value="MoaD/ThiS"/>
    <property type="match status" value="1"/>
</dbReference>
<dbReference type="GO" id="GO:1990133">
    <property type="term" value="C:molybdopterin adenylyltransferase complex"/>
    <property type="evidence" value="ECO:0007669"/>
    <property type="project" value="TreeGrafter"/>
</dbReference>
<dbReference type="PANTHER" id="PTHR33359:SF1">
    <property type="entry name" value="MOLYBDOPTERIN SYNTHASE SULFUR CARRIER SUBUNIT"/>
    <property type="match status" value="1"/>
</dbReference>
<dbReference type="GO" id="GO:0000166">
    <property type="term" value="F:nucleotide binding"/>
    <property type="evidence" value="ECO:0007669"/>
    <property type="project" value="UniProtKB-KW"/>
</dbReference>
<evidence type="ECO:0000313" key="4">
    <source>
        <dbReference type="Proteomes" id="UP000250572"/>
    </source>
</evidence>
<dbReference type="PANTHER" id="PTHR33359">
    <property type="entry name" value="MOLYBDOPTERIN SYNTHASE SULFUR CARRIER SUBUNIT"/>
    <property type="match status" value="1"/>
</dbReference>
<keyword evidence="1" id="KW-0547">Nucleotide-binding</keyword>
<dbReference type="InterPro" id="IPR044672">
    <property type="entry name" value="MOCS2A"/>
</dbReference>
<accession>A0A315WEU0</accession>
<keyword evidence="4" id="KW-1185">Reference proteome</keyword>
<evidence type="ECO:0008006" key="5">
    <source>
        <dbReference type="Google" id="ProtNLM"/>
    </source>
</evidence>
<evidence type="ECO:0000256" key="2">
    <source>
        <dbReference type="SAM" id="MobiDB-lite"/>
    </source>
</evidence>
<dbReference type="EMBL" id="NHOQ01000463">
    <property type="protein sequence ID" value="PWA30138.1"/>
    <property type="molecule type" value="Genomic_DNA"/>
</dbReference>
<dbReference type="CDD" id="cd00754">
    <property type="entry name" value="Ubl_MoaD"/>
    <property type="match status" value="1"/>
</dbReference>
<dbReference type="GO" id="GO:0006777">
    <property type="term" value="P:Mo-molybdopterin cofactor biosynthetic process"/>
    <property type="evidence" value="ECO:0007669"/>
    <property type="project" value="InterPro"/>
</dbReference>
<dbReference type="InterPro" id="IPR012675">
    <property type="entry name" value="Beta-grasp_dom_sf"/>
</dbReference>
<organism evidence="3 4">
    <name type="scientific">Gambusia affinis</name>
    <name type="common">Western mosquitofish</name>
    <name type="synonym">Heterandria affinis</name>
    <dbReference type="NCBI Taxonomy" id="33528"/>
    <lineage>
        <taxon>Eukaryota</taxon>
        <taxon>Metazoa</taxon>
        <taxon>Chordata</taxon>
        <taxon>Craniata</taxon>
        <taxon>Vertebrata</taxon>
        <taxon>Euteleostomi</taxon>
        <taxon>Actinopterygii</taxon>
        <taxon>Neopterygii</taxon>
        <taxon>Teleostei</taxon>
        <taxon>Neoteleostei</taxon>
        <taxon>Acanthomorphata</taxon>
        <taxon>Ovalentaria</taxon>
        <taxon>Atherinomorphae</taxon>
        <taxon>Cyprinodontiformes</taxon>
        <taxon>Poeciliidae</taxon>
        <taxon>Poeciliinae</taxon>
        <taxon>Gambusia</taxon>
    </lineage>
</organism>
<protein>
    <recommendedName>
        <fullName evidence="5">Molybdopterin synthase sulfur carrier subunit</fullName>
    </recommendedName>
</protein>
<dbReference type="InterPro" id="IPR003749">
    <property type="entry name" value="ThiS/MoaD-like"/>
</dbReference>
<dbReference type="Gene3D" id="3.10.20.30">
    <property type="match status" value="1"/>
</dbReference>
<sequence length="183" mass="19099">MATEQPAEGCLIRTGPTSYQVGRDEPRVLLGTSLLSRLIADGAKPHPTPTPRAGGVGGAAPPEPEVRGQVQTVALLPSCSTGTTDGTVTVLYFARSAELTGLREEELVAVPTPISSAQVAKLRRSDQVAARRADGDSSCFCRLVALQGRVVLAVRRQYVTIGNQQLSLQDGDEVAVVPPLSGG</sequence>
<evidence type="ECO:0000256" key="1">
    <source>
        <dbReference type="ARBA" id="ARBA00022741"/>
    </source>
</evidence>
<gene>
    <name evidence="3" type="ORF">CCH79_00020559</name>
</gene>
<reference evidence="3 4" key="1">
    <citation type="journal article" date="2018" name="G3 (Bethesda)">
        <title>A High-Quality Reference Genome for the Invasive Mosquitofish Gambusia affinis Using a Chicago Library.</title>
        <authorList>
            <person name="Hoffberg S.L."/>
            <person name="Troendle N.J."/>
            <person name="Glenn T.C."/>
            <person name="Mahmud O."/>
            <person name="Louha S."/>
            <person name="Chalopin D."/>
            <person name="Bennetzen J.L."/>
            <person name="Mauricio R."/>
        </authorList>
    </citation>
    <scope>NUCLEOTIDE SEQUENCE [LARGE SCALE GENOMIC DNA]</scope>
    <source>
        <strain evidence="3">NE01/NJP1002.9</strain>
        <tissue evidence="3">Muscle</tissue>
    </source>
</reference>
<dbReference type="Proteomes" id="UP000250572">
    <property type="component" value="Unassembled WGS sequence"/>
</dbReference>
<evidence type="ECO:0000313" key="3">
    <source>
        <dbReference type="EMBL" id="PWA30138.1"/>
    </source>
</evidence>
<dbReference type="AlphaFoldDB" id="A0A315WEU0"/>
<dbReference type="Pfam" id="PF02597">
    <property type="entry name" value="ThiS"/>
    <property type="match status" value="1"/>
</dbReference>
<feature type="region of interest" description="Disordered" evidence="2">
    <location>
        <begin position="41"/>
        <end position="63"/>
    </location>
</feature>
<comment type="caution">
    <text evidence="3">The sequence shown here is derived from an EMBL/GenBank/DDBJ whole genome shotgun (WGS) entry which is preliminary data.</text>
</comment>
<name>A0A315WEU0_GAMAF</name>